<evidence type="ECO:0000256" key="11">
    <source>
        <dbReference type="ARBA" id="ARBA00023214"/>
    </source>
</evidence>
<evidence type="ECO:0000256" key="6">
    <source>
        <dbReference type="ARBA" id="ARBA00022989"/>
    </source>
</evidence>
<evidence type="ECO:0000313" key="14">
    <source>
        <dbReference type="Proteomes" id="UP000287033"/>
    </source>
</evidence>
<dbReference type="EMBL" id="BEZZ01057649">
    <property type="protein sequence ID" value="GCC41050.1"/>
    <property type="molecule type" value="Genomic_DNA"/>
</dbReference>
<keyword evidence="5" id="KW-0812">Transmembrane</keyword>
<dbReference type="InterPro" id="IPR006990">
    <property type="entry name" value="Tweety"/>
</dbReference>
<gene>
    <name evidence="13" type="ORF">chiPu_0025378</name>
</gene>
<dbReference type="AlphaFoldDB" id="A0A401TEH6"/>
<dbReference type="GO" id="GO:0005886">
    <property type="term" value="C:plasma membrane"/>
    <property type="evidence" value="ECO:0007669"/>
    <property type="project" value="UniProtKB-SubCell"/>
</dbReference>
<sequence>MSAGIAVGFYGNGETSDGIFRLAYSMRHANRTITGIDYL</sequence>
<keyword evidence="8" id="KW-0472">Membrane</keyword>
<evidence type="ECO:0000313" key="13">
    <source>
        <dbReference type="EMBL" id="GCC41050.1"/>
    </source>
</evidence>
<proteinExistence type="inferred from homology"/>
<reference evidence="13 14" key="1">
    <citation type="journal article" date="2018" name="Nat. Ecol. Evol.">
        <title>Shark genomes provide insights into elasmobranch evolution and the origin of vertebrates.</title>
        <authorList>
            <person name="Hara Y"/>
            <person name="Yamaguchi K"/>
            <person name="Onimaru K"/>
            <person name="Kadota M"/>
            <person name="Koyanagi M"/>
            <person name="Keeley SD"/>
            <person name="Tatsumi K"/>
            <person name="Tanaka K"/>
            <person name="Motone F"/>
            <person name="Kageyama Y"/>
            <person name="Nozu R"/>
            <person name="Adachi N"/>
            <person name="Nishimura O"/>
            <person name="Nakagawa R"/>
            <person name="Tanegashima C"/>
            <person name="Kiyatake I"/>
            <person name="Matsumoto R"/>
            <person name="Murakumo K"/>
            <person name="Nishida K"/>
            <person name="Terakita A"/>
            <person name="Kuratani S"/>
            <person name="Sato K"/>
            <person name="Hyodo S Kuraku.S."/>
        </authorList>
    </citation>
    <scope>NUCLEOTIDE SEQUENCE [LARGE SCALE GENOMIC DNA]</scope>
</reference>
<dbReference type="STRING" id="137246.A0A401TEH6"/>
<keyword evidence="10" id="KW-0325">Glycoprotein</keyword>
<dbReference type="Pfam" id="PF04906">
    <property type="entry name" value="Tweety"/>
    <property type="match status" value="1"/>
</dbReference>
<evidence type="ECO:0000256" key="9">
    <source>
        <dbReference type="ARBA" id="ARBA00023173"/>
    </source>
</evidence>
<protein>
    <submittedName>
        <fullName evidence="13">Uncharacterized protein</fullName>
    </submittedName>
</protein>
<evidence type="ECO:0000256" key="2">
    <source>
        <dbReference type="ARBA" id="ARBA00009849"/>
    </source>
</evidence>
<name>A0A401TEH6_CHIPU</name>
<accession>A0A401TEH6</accession>
<keyword evidence="12" id="KW-0407">Ion channel</keyword>
<evidence type="ECO:0000256" key="3">
    <source>
        <dbReference type="ARBA" id="ARBA00022448"/>
    </source>
</evidence>
<keyword evidence="6" id="KW-1133">Transmembrane helix</keyword>
<keyword evidence="11" id="KW-0868">Chloride</keyword>
<feature type="non-terminal residue" evidence="13">
    <location>
        <position position="39"/>
    </location>
</feature>
<comment type="caution">
    <text evidence="13">The sequence shown here is derived from an EMBL/GenBank/DDBJ whole genome shotgun (WGS) entry which is preliminary data.</text>
</comment>
<evidence type="ECO:0000256" key="8">
    <source>
        <dbReference type="ARBA" id="ARBA00023136"/>
    </source>
</evidence>
<evidence type="ECO:0000256" key="7">
    <source>
        <dbReference type="ARBA" id="ARBA00023065"/>
    </source>
</evidence>
<evidence type="ECO:0000256" key="4">
    <source>
        <dbReference type="ARBA" id="ARBA00022475"/>
    </source>
</evidence>
<dbReference type="GO" id="GO:0005254">
    <property type="term" value="F:chloride channel activity"/>
    <property type="evidence" value="ECO:0007669"/>
    <property type="project" value="UniProtKB-KW"/>
</dbReference>
<dbReference type="GO" id="GO:0034707">
    <property type="term" value="C:chloride channel complex"/>
    <property type="evidence" value="ECO:0007669"/>
    <property type="project" value="UniProtKB-KW"/>
</dbReference>
<dbReference type="Proteomes" id="UP000287033">
    <property type="component" value="Unassembled WGS sequence"/>
</dbReference>
<keyword evidence="7" id="KW-0406">Ion transport</keyword>
<keyword evidence="4" id="KW-1003">Cell membrane</keyword>
<keyword evidence="14" id="KW-1185">Reference proteome</keyword>
<comment type="similarity">
    <text evidence="2">Belongs to the tweety family.</text>
</comment>
<evidence type="ECO:0000256" key="5">
    <source>
        <dbReference type="ARBA" id="ARBA00022692"/>
    </source>
</evidence>
<evidence type="ECO:0000256" key="12">
    <source>
        <dbReference type="ARBA" id="ARBA00023303"/>
    </source>
</evidence>
<dbReference type="OrthoDB" id="187568at2759"/>
<evidence type="ECO:0000256" key="1">
    <source>
        <dbReference type="ARBA" id="ARBA00004651"/>
    </source>
</evidence>
<keyword evidence="9" id="KW-0869">Chloride channel</keyword>
<keyword evidence="3" id="KW-0813">Transport</keyword>
<comment type="subcellular location">
    <subcellularLocation>
        <location evidence="1">Cell membrane</location>
        <topology evidence="1">Multi-pass membrane protein</topology>
    </subcellularLocation>
</comment>
<evidence type="ECO:0000256" key="10">
    <source>
        <dbReference type="ARBA" id="ARBA00023180"/>
    </source>
</evidence>
<organism evidence="13 14">
    <name type="scientific">Chiloscyllium punctatum</name>
    <name type="common">Brownbanded bambooshark</name>
    <name type="synonym">Hemiscyllium punctatum</name>
    <dbReference type="NCBI Taxonomy" id="137246"/>
    <lineage>
        <taxon>Eukaryota</taxon>
        <taxon>Metazoa</taxon>
        <taxon>Chordata</taxon>
        <taxon>Craniata</taxon>
        <taxon>Vertebrata</taxon>
        <taxon>Chondrichthyes</taxon>
        <taxon>Elasmobranchii</taxon>
        <taxon>Galeomorphii</taxon>
        <taxon>Galeoidea</taxon>
        <taxon>Orectolobiformes</taxon>
        <taxon>Hemiscylliidae</taxon>
        <taxon>Chiloscyllium</taxon>
    </lineage>
</organism>